<organism evidence="1 2">
    <name type="scientific">Neokomagataea tanensis NBRC 106556</name>
    <dbReference type="NCBI Taxonomy" id="1223519"/>
    <lineage>
        <taxon>Bacteria</taxon>
        <taxon>Pseudomonadati</taxon>
        <taxon>Pseudomonadota</taxon>
        <taxon>Alphaproteobacteria</taxon>
        <taxon>Acetobacterales</taxon>
        <taxon>Acetobacteraceae</taxon>
        <taxon>Neokomagataea</taxon>
    </lineage>
</organism>
<evidence type="ECO:0000313" key="2">
    <source>
        <dbReference type="Proteomes" id="UP001062443"/>
    </source>
</evidence>
<evidence type="ECO:0000313" key="1">
    <source>
        <dbReference type="EMBL" id="GBR46829.1"/>
    </source>
</evidence>
<name>A0ABQ0QJC0_9PROT</name>
<keyword evidence="2" id="KW-1185">Reference proteome</keyword>
<dbReference type="Proteomes" id="UP001062443">
    <property type="component" value="Unassembled WGS sequence"/>
</dbReference>
<comment type="caution">
    <text evidence="1">The sequence shown here is derived from an EMBL/GenBank/DDBJ whole genome shotgun (WGS) entry which is preliminary data.</text>
</comment>
<accession>A0ABQ0QJC0</accession>
<sequence length="307" mass="34165">MLISPFGVVFDIKKFLRKIGIILGLFPTLCWAGGQENIVVHGVNSTVLEKNITKEIYVQRVGHIPKWSSHVCLNVFGLNDTFKDSIIHKMKSVGQDLSLNVSDTCSVGNVLILFTDQSDDVARQIEQQNPSMFRGYDADPQFKETLDEPTDDEKNAFLKSRAVRWLTSTTLRSHDNMPPLTISTPWGPIQAVQEDDPSMLHDTARRDFTLSIIIVDINRIKDEPWGMLSDLIALVAYMGPNLSAHYDDMTLLGGNNGPVLQGPTGYMTPYDKALLAALYNTDGATDAREAVSYMADKVLENIHPRSP</sequence>
<proteinExistence type="predicted"/>
<dbReference type="EMBL" id="BAQB01000017">
    <property type="protein sequence ID" value="GBR46829.1"/>
    <property type="molecule type" value="Genomic_DNA"/>
</dbReference>
<gene>
    <name evidence="1" type="ORF">AA106556_1245</name>
</gene>
<reference evidence="1" key="1">
    <citation type="submission" date="2013-04" db="EMBL/GenBank/DDBJ databases">
        <title>The genome sequencing project of 58 acetic acid bacteria.</title>
        <authorList>
            <person name="Okamoto-Kainuma A."/>
            <person name="Ishikawa M."/>
            <person name="Umino S."/>
            <person name="Koizumi Y."/>
            <person name="Shiwa Y."/>
            <person name="Yoshikawa H."/>
            <person name="Matsutani M."/>
            <person name="Matsushita K."/>
        </authorList>
    </citation>
    <scope>NUCLEOTIDE SEQUENCE</scope>
    <source>
        <strain evidence="1">NBRC 106556</strain>
    </source>
</reference>
<protein>
    <submittedName>
        <fullName evidence="1">Uncharacterized protein</fullName>
    </submittedName>
</protein>